<organism evidence="1">
    <name type="scientific">hydrocarbon metagenome</name>
    <dbReference type="NCBI Taxonomy" id="938273"/>
    <lineage>
        <taxon>unclassified sequences</taxon>
        <taxon>metagenomes</taxon>
        <taxon>ecological metagenomes</taxon>
    </lineage>
</organism>
<protein>
    <submittedName>
        <fullName evidence="1">Uncharacterized protein</fullName>
    </submittedName>
</protein>
<sequence length="50" mass="5968">MILKPIDGKLNYYFAAAWEQELEGIKTYEEFINYLEETLIILNQPLEVIF</sequence>
<dbReference type="InterPro" id="IPR032342">
    <property type="entry name" value="DUF4861"/>
</dbReference>
<dbReference type="AlphaFoldDB" id="A0A0W8FXV4"/>
<comment type="caution">
    <text evidence="1">The sequence shown here is derived from an EMBL/GenBank/DDBJ whole genome shotgun (WGS) entry which is preliminary data.</text>
</comment>
<gene>
    <name evidence="1" type="ORF">ASZ90_004407</name>
</gene>
<dbReference type="Pfam" id="PF16153">
    <property type="entry name" value="DUF4861"/>
    <property type="match status" value="1"/>
</dbReference>
<evidence type="ECO:0000313" key="1">
    <source>
        <dbReference type="EMBL" id="KUG25767.1"/>
    </source>
</evidence>
<reference evidence="1" key="1">
    <citation type="journal article" date="2015" name="Proc. Natl. Acad. Sci. U.S.A.">
        <title>Networks of energetic and metabolic interactions define dynamics in microbial communities.</title>
        <authorList>
            <person name="Embree M."/>
            <person name="Liu J.K."/>
            <person name="Al-Bassam M.M."/>
            <person name="Zengler K."/>
        </authorList>
    </citation>
    <scope>NUCLEOTIDE SEQUENCE</scope>
</reference>
<accession>A0A0W8FXV4</accession>
<dbReference type="EMBL" id="LNQE01000605">
    <property type="protein sequence ID" value="KUG25767.1"/>
    <property type="molecule type" value="Genomic_DNA"/>
</dbReference>
<name>A0A0W8FXV4_9ZZZZ</name>
<proteinExistence type="predicted"/>